<evidence type="ECO:0000259" key="7">
    <source>
        <dbReference type="Pfam" id="PF22528"/>
    </source>
</evidence>
<evidence type="ECO:0000256" key="1">
    <source>
        <dbReference type="ARBA" id="ARBA00011925"/>
    </source>
</evidence>
<dbReference type="PANTHER" id="PTHR11006:SF73">
    <property type="entry name" value="PROTEIN ARGININE N-METHYLTRANSFERASE 6"/>
    <property type="match status" value="1"/>
</dbReference>
<protein>
    <recommendedName>
        <fullName evidence="5">Protein arginine N-methyltransferase 6</fullName>
        <ecNumber evidence="1">2.1.1.319</ecNumber>
    </recommendedName>
    <alternativeName>
        <fullName evidence="6">Histone-arginine N-methyltransferase PRMT6</fullName>
    </alternativeName>
</protein>
<feature type="domain" description="Protein arginine N-methyltransferase" evidence="7">
    <location>
        <begin position="124"/>
        <end position="241"/>
    </location>
</feature>
<keyword evidence="2" id="KW-0489">Methyltransferase</keyword>
<evidence type="ECO:0000256" key="5">
    <source>
        <dbReference type="ARBA" id="ARBA00040406"/>
    </source>
</evidence>
<dbReference type="SUPFAM" id="SSF53335">
    <property type="entry name" value="S-adenosyl-L-methionine-dependent methyltransferases"/>
    <property type="match status" value="1"/>
</dbReference>
<evidence type="ECO:0000313" key="9">
    <source>
        <dbReference type="Proteomes" id="UP001266305"/>
    </source>
</evidence>
<sequence length="281" mass="32026">MSQSKKRKLESGTAAKEGRELKRKMREWDKLYYECYLDVSVHEEMMADRVRTHAYRLTVLDVGAGTGILSIFCAQAGAWRLYPVEASAIWQKALELVWLNGLEDRVHALPGPVEIVELPEQVDAILFIAPISDQMLECGLDFWSQVKQHYGGFATRCLVGHSEIVVQGLSGEDVLAWPQRFAQLELSRSGLEQELEARVGGRFRCSCYGLGPRHRIAIWFQVTFPGGELEKPLMLSTSPFTRRIRRDQLLPSLDKPRRLGVLLRYKVGDQEEKTKDFAMED</sequence>
<evidence type="ECO:0000313" key="8">
    <source>
        <dbReference type="EMBL" id="KAK2101185.1"/>
    </source>
</evidence>
<dbReference type="PANTHER" id="PTHR11006">
    <property type="entry name" value="PROTEIN ARGININE N-METHYLTRANSFERASE"/>
    <property type="match status" value="1"/>
</dbReference>
<gene>
    <name evidence="8" type="primary">PRMT6_8</name>
    <name evidence="8" type="ORF">P7K49_022533</name>
</gene>
<dbReference type="CDD" id="cd02440">
    <property type="entry name" value="AdoMet_MTases"/>
    <property type="match status" value="1"/>
</dbReference>
<dbReference type="Pfam" id="PF22528">
    <property type="entry name" value="PRMT_C"/>
    <property type="match status" value="1"/>
</dbReference>
<dbReference type="EC" id="2.1.1.319" evidence="1"/>
<dbReference type="InterPro" id="IPR029063">
    <property type="entry name" value="SAM-dependent_MTases_sf"/>
</dbReference>
<organism evidence="8 9">
    <name type="scientific">Saguinus oedipus</name>
    <name type="common">Cotton-top tamarin</name>
    <name type="synonym">Oedipomidas oedipus</name>
    <dbReference type="NCBI Taxonomy" id="9490"/>
    <lineage>
        <taxon>Eukaryota</taxon>
        <taxon>Metazoa</taxon>
        <taxon>Chordata</taxon>
        <taxon>Craniata</taxon>
        <taxon>Vertebrata</taxon>
        <taxon>Euteleostomi</taxon>
        <taxon>Mammalia</taxon>
        <taxon>Eutheria</taxon>
        <taxon>Euarchontoglires</taxon>
        <taxon>Primates</taxon>
        <taxon>Haplorrhini</taxon>
        <taxon>Platyrrhini</taxon>
        <taxon>Cebidae</taxon>
        <taxon>Callitrichinae</taxon>
        <taxon>Saguinus</taxon>
    </lineage>
</organism>
<proteinExistence type="predicted"/>
<dbReference type="EMBL" id="JASSZA010000010">
    <property type="protein sequence ID" value="KAK2101185.1"/>
    <property type="molecule type" value="Genomic_DNA"/>
</dbReference>
<dbReference type="Gene3D" id="2.70.160.11">
    <property type="entry name" value="Hnrnp arginine n-methyltransferase1"/>
    <property type="match status" value="1"/>
</dbReference>
<reference evidence="8 9" key="1">
    <citation type="submission" date="2023-05" db="EMBL/GenBank/DDBJ databases">
        <title>B98-5 Cell Line De Novo Hybrid Assembly: An Optical Mapping Approach.</title>
        <authorList>
            <person name="Kananen K."/>
            <person name="Auerbach J.A."/>
            <person name="Kautto E."/>
            <person name="Blachly J.S."/>
        </authorList>
    </citation>
    <scope>NUCLEOTIDE SEQUENCE [LARGE SCALE GENOMIC DNA]</scope>
    <source>
        <strain evidence="8">B95-8</strain>
        <tissue evidence="8">Cell line</tissue>
    </source>
</reference>
<dbReference type="InterPro" id="IPR055135">
    <property type="entry name" value="PRMT_dom"/>
</dbReference>
<accession>A0ABQ9UWI3</accession>
<dbReference type="Gene3D" id="3.40.50.150">
    <property type="entry name" value="Vaccinia Virus protein VP39"/>
    <property type="match status" value="1"/>
</dbReference>
<dbReference type="InterPro" id="IPR025799">
    <property type="entry name" value="Arg_MeTrfase"/>
</dbReference>
<evidence type="ECO:0000256" key="6">
    <source>
        <dbReference type="ARBA" id="ARBA00042685"/>
    </source>
</evidence>
<keyword evidence="4" id="KW-0949">S-adenosyl-L-methionine</keyword>
<comment type="caution">
    <text evidence="8">The sequence shown here is derived from an EMBL/GenBank/DDBJ whole genome shotgun (WGS) entry which is preliminary data.</text>
</comment>
<evidence type="ECO:0000256" key="4">
    <source>
        <dbReference type="ARBA" id="ARBA00022691"/>
    </source>
</evidence>
<evidence type="ECO:0000256" key="2">
    <source>
        <dbReference type="ARBA" id="ARBA00022603"/>
    </source>
</evidence>
<evidence type="ECO:0000256" key="3">
    <source>
        <dbReference type="ARBA" id="ARBA00022679"/>
    </source>
</evidence>
<keyword evidence="3" id="KW-0808">Transferase</keyword>
<keyword evidence="9" id="KW-1185">Reference proteome</keyword>
<dbReference type="Proteomes" id="UP001266305">
    <property type="component" value="Unassembled WGS sequence"/>
</dbReference>
<name>A0ABQ9UWI3_SAGOE</name>